<dbReference type="RefSeq" id="WP_181059865.1">
    <property type="nucleotide sequence ID" value="NZ_JACDTY010000011.1"/>
</dbReference>
<proteinExistence type="predicted"/>
<gene>
    <name evidence="1" type="ORF">H0241_21590</name>
</gene>
<comment type="caution">
    <text evidence="1">The sequence shown here is derived from an EMBL/GenBank/DDBJ whole genome shotgun (WGS) entry which is preliminary data.</text>
</comment>
<name>A0A838B7V4_9HYPH</name>
<evidence type="ECO:0000313" key="2">
    <source>
        <dbReference type="Proteomes" id="UP000558284"/>
    </source>
</evidence>
<sequence length="98" mass="11227">MNLFVESDLTHEGVRRLLASKDDSEMRQLRISTDGRIYISDDVGATNLAGVLVYFETWSAEGYCGEDASKDASYVDEILGDLQWIRRKNYKGYFDGRY</sequence>
<protein>
    <submittedName>
        <fullName evidence="1">Uncharacterized protein</fullName>
    </submittedName>
</protein>
<evidence type="ECO:0000313" key="1">
    <source>
        <dbReference type="EMBL" id="MBA1142818.1"/>
    </source>
</evidence>
<organism evidence="1 2">
    <name type="scientific">Mesorhizobium neociceri</name>
    <dbReference type="NCBI Taxonomy" id="1307853"/>
    <lineage>
        <taxon>Bacteria</taxon>
        <taxon>Pseudomonadati</taxon>
        <taxon>Pseudomonadota</taxon>
        <taxon>Alphaproteobacteria</taxon>
        <taxon>Hyphomicrobiales</taxon>
        <taxon>Phyllobacteriaceae</taxon>
        <taxon>Mesorhizobium</taxon>
    </lineage>
</organism>
<dbReference type="AlphaFoldDB" id="A0A838B7V4"/>
<dbReference type="Proteomes" id="UP000558284">
    <property type="component" value="Unassembled WGS sequence"/>
</dbReference>
<reference evidence="1 2" key="1">
    <citation type="submission" date="2020-07" db="EMBL/GenBank/DDBJ databases">
        <title>Definition of the novel symbiovar canariense within Mesorhizobium novociceri, a new species of genus Mesorhizobium nodulating Cicer canariense in the Caldera de Taburiente National Park (La Palma, Canary Islands).</title>
        <authorList>
            <person name="Leon-Barrios M."/>
            <person name="Perez-Yepez J."/>
            <person name="Flores-Felix J.D."/>
            <person name="Ramirez-Baena M.H."/>
            <person name="Pulido-Suarez L."/>
            <person name="Igual J.M."/>
            <person name="Velazquez E."/>
            <person name="Peix A."/>
        </authorList>
    </citation>
    <scope>NUCLEOTIDE SEQUENCE [LARGE SCALE GENOMIC DNA]</scope>
    <source>
        <strain evidence="1 2">CCANP35</strain>
    </source>
</reference>
<accession>A0A838B7V4</accession>
<dbReference type="EMBL" id="JACDTY010000011">
    <property type="protein sequence ID" value="MBA1142818.1"/>
    <property type="molecule type" value="Genomic_DNA"/>
</dbReference>
<keyword evidence="2" id="KW-1185">Reference proteome</keyword>